<dbReference type="AlphaFoldDB" id="A0A511XGQ7"/>
<dbReference type="EMBL" id="BJYG01000002">
    <property type="protein sequence ID" value="GEN62132.1"/>
    <property type="molecule type" value="Genomic_DNA"/>
</dbReference>
<proteinExistence type="inferred from homology"/>
<evidence type="ECO:0000313" key="4">
    <source>
        <dbReference type="EMBL" id="GEN62132.1"/>
    </source>
</evidence>
<evidence type="ECO:0000256" key="1">
    <source>
        <dbReference type="ARBA" id="ARBA00007118"/>
    </source>
</evidence>
<keyword evidence="5" id="KW-1185">Reference proteome</keyword>
<dbReference type="InterPro" id="IPR029479">
    <property type="entry name" value="Nitroreductase"/>
</dbReference>
<keyword evidence="2" id="KW-0560">Oxidoreductase</keyword>
<gene>
    <name evidence="4" type="ORF">AOE01nite_03560</name>
</gene>
<dbReference type="CDD" id="cd02138">
    <property type="entry name" value="TdsD-like"/>
    <property type="match status" value="1"/>
</dbReference>
<feature type="domain" description="Nitroreductase" evidence="3">
    <location>
        <begin position="40"/>
        <end position="81"/>
    </location>
</feature>
<feature type="domain" description="Nitroreductase" evidence="3">
    <location>
        <begin position="98"/>
        <end position="184"/>
    </location>
</feature>
<protein>
    <submittedName>
        <fullName evidence="4">Nitroreductase</fullName>
    </submittedName>
</protein>
<dbReference type="Proteomes" id="UP000321746">
    <property type="component" value="Unassembled WGS sequence"/>
</dbReference>
<dbReference type="Pfam" id="PF00881">
    <property type="entry name" value="Nitroreductase"/>
    <property type="match status" value="2"/>
</dbReference>
<reference evidence="4 5" key="1">
    <citation type="submission" date="2019-07" db="EMBL/GenBank/DDBJ databases">
        <title>Whole genome shotgun sequence of Acetobacter oeni NBRC 105207.</title>
        <authorList>
            <person name="Hosoyama A."/>
            <person name="Uohara A."/>
            <person name="Ohji S."/>
            <person name="Ichikawa N."/>
        </authorList>
    </citation>
    <scope>NUCLEOTIDE SEQUENCE [LARGE SCALE GENOMIC DNA]</scope>
    <source>
        <strain evidence="4 5">NBRC 105207</strain>
    </source>
</reference>
<comment type="similarity">
    <text evidence="1">Belongs to the nitroreductase family.</text>
</comment>
<comment type="caution">
    <text evidence="4">The sequence shown here is derived from an EMBL/GenBank/DDBJ whole genome shotgun (WGS) entry which is preliminary data.</text>
</comment>
<dbReference type="InterPro" id="IPR000415">
    <property type="entry name" value="Nitroreductase-like"/>
</dbReference>
<dbReference type="Gene3D" id="3.40.109.10">
    <property type="entry name" value="NADH Oxidase"/>
    <property type="match status" value="1"/>
</dbReference>
<organism evidence="4 5">
    <name type="scientific">Acetobacter oeni</name>
    <dbReference type="NCBI Taxonomy" id="304077"/>
    <lineage>
        <taxon>Bacteria</taxon>
        <taxon>Pseudomonadati</taxon>
        <taxon>Pseudomonadota</taxon>
        <taxon>Alphaproteobacteria</taxon>
        <taxon>Acetobacterales</taxon>
        <taxon>Acetobacteraceae</taxon>
        <taxon>Acetobacter</taxon>
    </lineage>
</organism>
<dbReference type="PANTHER" id="PTHR43673:SF10">
    <property type="entry name" value="NADH DEHYDROGENASE_NAD(P)H NITROREDUCTASE XCC3605-RELATED"/>
    <property type="match status" value="1"/>
</dbReference>
<dbReference type="GO" id="GO:0016491">
    <property type="term" value="F:oxidoreductase activity"/>
    <property type="evidence" value="ECO:0007669"/>
    <property type="project" value="UniProtKB-KW"/>
</dbReference>
<name>A0A511XGQ7_9PROT</name>
<sequence length="222" mass="23812">MASPGLRLLSNALPKQDSAMTSAPDRASLSLPSTHPLFLDRWSPRAFLDAPMSTGELQSIMEAARWAPSAYNSQPWRFLCARKGTPNWNSFLSWLVPFNQSWAGNASALIYVASRTVMLSPSGKTVPATTHEFDAGAAAMLLQLQAAHLGWATHAMSGFDVEAAHKGLAAPADFKIHAAIAIGKQGPADLLPEGMRPREAPSDRAPLATLAWEGTFEGHNEP</sequence>
<evidence type="ECO:0000259" key="3">
    <source>
        <dbReference type="Pfam" id="PF00881"/>
    </source>
</evidence>
<evidence type="ECO:0000313" key="5">
    <source>
        <dbReference type="Proteomes" id="UP000321746"/>
    </source>
</evidence>
<dbReference type="PANTHER" id="PTHR43673">
    <property type="entry name" value="NAD(P)H NITROREDUCTASE YDGI-RELATED"/>
    <property type="match status" value="1"/>
</dbReference>
<evidence type="ECO:0000256" key="2">
    <source>
        <dbReference type="ARBA" id="ARBA00023002"/>
    </source>
</evidence>
<dbReference type="SUPFAM" id="SSF55469">
    <property type="entry name" value="FMN-dependent nitroreductase-like"/>
    <property type="match status" value="1"/>
</dbReference>
<accession>A0A511XGQ7</accession>